<dbReference type="AlphaFoldDB" id="A0A0D6AYA6"/>
<dbReference type="PATRIC" id="fig|35806.4.peg.694"/>
<name>A0A0D6AYA6_RHOSU</name>
<gene>
    <name evidence="2" type="ORF">NHU_00678</name>
</gene>
<accession>A0A0D6AYA6</accession>
<evidence type="ECO:0000256" key="1">
    <source>
        <dbReference type="SAM" id="Coils"/>
    </source>
</evidence>
<evidence type="ECO:0008006" key="4">
    <source>
        <dbReference type="Google" id="ProtNLM"/>
    </source>
</evidence>
<evidence type="ECO:0000313" key="3">
    <source>
        <dbReference type="Proteomes" id="UP000064912"/>
    </source>
</evidence>
<dbReference type="Proteomes" id="UP000064912">
    <property type="component" value="Chromosome"/>
</dbReference>
<organism evidence="2 3">
    <name type="scientific">Rhodovulum sulfidophilum</name>
    <name type="common">Rhodobacter sulfidophilus</name>
    <dbReference type="NCBI Taxonomy" id="35806"/>
    <lineage>
        <taxon>Bacteria</taxon>
        <taxon>Pseudomonadati</taxon>
        <taxon>Pseudomonadota</taxon>
        <taxon>Alphaproteobacteria</taxon>
        <taxon>Rhodobacterales</taxon>
        <taxon>Paracoccaceae</taxon>
        <taxon>Rhodovulum</taxon>
    </lineage>
</organism>
<proteinExistence type="predicted"/>
<dbReference type="eggNOG" id="ENOG5032U16">
    <property type="taxonomic scope" value="Bacteria"/>
</dbReference>
<keyword evidence="1" id="KW-0175">Coiled coil</keyword>
<feature type="coiled-coil region" evidence="1">
    <location>
        <begin position="130"/>
        <end position="159"/>
    </location>
</feature>
<reference evidence="2 3" key="1">
    <citation type="submission" date="2015-02" db="EMBL/GenBank/DDBJ databases">
        <title>Genome sequene of Rhodovulum sulfidophilum DSM 2351.</title>
        <authorList>
            <person name="Nagao N."/>
        </authorList>
    </citation>
    <scope>NUCLEOTIDE SEQUENCE [LARGE SCALE GENOMIC DNA]</scope>
    <source>
        <strain evidence="2 3">DSM 2351</strain>
    </source>
</reference>
<dbReference type="EMBL" id="AP014800">
    <property type="protein sequence ID" value="BAQ67847.1"/>
    <property type="molecule type" value="Genomic_DNA"/>
</dbReference>
<sequence length="206" mass="24075">MMAARRHLAPVETGGLPDYPISSEDRLDSHFFVQWNLKRWRKSEFRQLAEPEVGWYGFLLICEAHDETPVGTLPTDERLLAKALGITVDRWHQLCEREMTPLHGWSRVRCDNGEIRLAHPVVTEVAVEALASSRRNRAEAEQRRRNKRLKDLREMIEKRIGAGQLLRAPQFLDRFDDWLAERYPETQRREGFIRQALDEFSAEAAQ</sequence>
<dbReference type="KEGG" id="rsu:NHU_00678"/>
<protein>
    <recommendedName>
        <fullName evidence="4">DUF1376 domain-containing protein</fullName>
    </recommendedName>
</protein>
<evidence type="ECO:0000313" key="2">
    <source>
        <dbReference type="EMBL" id="BAQ67847.1"/>
    </source>
</evidence>